<evidence type="ECO:0000256" key="1">
    <source>
        <dbReference type="ARBA" id="ARBA00022614"/>
    </source>
</evidence>
<dbReference type="GO" id="GO:0004553">
    <property type="term" value="F:hydrolase activity, hydrolyzing O-glycosyl compounds"/>
    <property type="evidence" value="ECO:0007669"/>
    <property type="project" value="InterPro"/>
</dbReference>
<dbReference type="InterPro" id="IPR002105">
    <property type="entry name" value="Dockerin_1_rpt"/>
</dbReference>
<dbReference type="SUPFAM" id="SSF52058">
    <property type="entry name" value="L domain-like"/>
    <property type="match status" value="1"/>
</dbReference>
<proteinExistence type="predicted"/>
<feature type="non-terminal residue" evidence="4">
    <location>
        <position position="1"/>
    </location>
</feature>
<dbReference type="Pfam" id="PF23598">
    <property type="entry name" value="LRR_14"/>
    <property type="match status" value="1"/>
</dbReference>
<keyword evidence="1" id="KW-0433">Leucine-rich repeat</keyword>
<dbReference type="Gene3D" id="1.10.1330.10">
    <property type="entry name" value="Dockerin domain"/>
    <property type="match status" value="1"/>
</dbReference>
<dbReference type="PANTHER" id="PTHR48051">
    <property type="match status" value="1"/>
</dbReference>
<dbReference type="AlphaFoldDB" id="A0A383BM35"/>
<dbReference type="Pfam" id="PF00404">
    <property type="entry name" value="Dockerin_1"/>
    <property type="match status" value="1"/>
</dbReference>
<evidence type="ECO:0000259" key="3">
    <source>
        <dbReference type="PROSITE" id="PS51766"/>
    </source>
</evidence>
<gene>
    <name evidence="4" type="ORF">METZ01_LOCUS473755</name>
</gene>
<dbReference type="InterPro" id="IPR001611">
    <property type="entry name" value="Leu-rich_rpt"/>
</dbReference>
<sequence>KINQLPENIGQLSELTTLYLEKHDLTELPESFTSLSSLANLYISNNWLITLPENFGSLISLITLDLGYNQLESIPESIGGLENLEYLFLFNNQLASLPETICNLNLDWDGISPANYPYFASGGNYLCDCDLIPDCVENSANVNISMEQNYYSFLLDAPQDCTDAPQDCIIDNLCPELGDINGDGGYNVLDIVTLANCVLANNCAELENSCAGDLNGDGGYNVLDIVTLANCVLANNCGS</sequence>
<dbReference type="PROSITE" id="PS51450">
    <property type="entry name" value="LRR"/>
    <property type="match status" value="2"/>
</dbReference>
<dbReference type="GO" id="GO:0000272">
    <property type="term" value="P:polysaccharide catabolic process"/>
    <property type="evidence" value="ECO:0007669"/>
    <property type="project" value="InterPro"/>
</dbReference>
<name>A0A383BM35_9ZZZZ</name>
<dbReference type="InterPro" id="IPR055414">
    <property type="entry name" value="LRR_R13L4/SHOC2-like"/>
</dbReference>
<accession>A0A383BM35</accession>
<organism evidence="4">
    <name type="scientific">marine metagenome</name>
    <dbReference type="NCBI Taxonomy" id="408172"/>
    <lineage>
        <taxon>unclassified sequences</taxon>
        <taxon>metagenomes</taxon>
        <taxon>ecological metagenomes</taxon>
    </lineage>
</organism>
<evidence type="ECO:0000313" key="4">
    <source>
        <dbReference type="EMBL" id="SVE20901.1"/>
    </source>
</evidence>
<dbReference type="PANTHER" id="PTHR48051:SF1">
    <property type="entry name" value="RAS SUPPRESSOR PROTEIN 1"/>
    <property type="match status" value="1"/>
</dbReference>
<dbReference type="GO" id="GO:0005737">
    <property type="term" value="C:cytoplasm"/>
    <property type="evidence" value="ECO:0007669"/>
    <property type="project" value="TreeGrafter"/>
</dbReference>
<dbReference type="PROSITE" id="PS51766">
    <property type="entry name" value="DOCKERIN"/>
    <property type="match status" value="1"/>
</dbReference>
<dbReference type="InterPro" id="IPR050216">
    <property type="entry name" value="LRR_domain-containing"/>
</dbReference>
<dbReference type="InterPro" id="IPR032675">
    <property type="entry name" value="LRR_dom_sf"/>
</dbReference>
<dbReference type="SMART" id="SM00364">
    <property type="entry name" value="LRR_BAC"/>
    <property type="match status" value="4"/>
</dbReference>
<dbReference type="CDD" id="cd14256">
    <property type="entry name" value="Dockerin_I"/>
    <property type="match status" value="1"/>
</dbReference>
<dbReference type="SMART" id="SM00369">
    <property type="entry name" value="LRR_TYP"/>
    <property type="match status" value="4"/>
</dbReference>
<dbReference type="InterPro" id="IPR016134">
    <property type="entry name" value="Dockerin_dom"/>
</dbReference>
<evidence type="ECO:0000256" key="2">
    <source>
        <dbReference type="ARBA" id="ARBA00022737"/>
    </source>
</evidence>
<dbReference type="Pfam" id="PF00560">
    <property type="entry name" value="LRR_1"/>
    <property type="match status" value="1"/>
</dbReference>
<dbReference type="InterPro" id="IPR036439">
    <property type="entry name" value="Dockerin_dom_sf"/>
</dbReference>
<protein>
    <recommendedName>
        <fullName evidence="3">Dockerin domain-containing protein</fullName>
    </recommendedName>
</protein>
<keyword evidence="2" id="KW-0677">Repeat</keyword>
<feature type="domain" description="Dockerin" evidence="3">
    <location>
        <begin position="173"/>
        <end position="239"/>
    </location>
</feature>
<dbReference type="InterPro" id="IPR003591">
    <property type="entry name" value="Leu-rich_rpt_typical-subtyp"/>
</dbReference>
<dbReference type="Gene3D" id="3.80.10.10">
    <property type="entry name" value="Ribonuclease Inhibitor"/>
    <property type="match status" value="1"/>
</dbReference>
<dbReference type="EMBL" id="UINC01201524">
    <property type="protein sequence ID" value="SVE20901.1"/>
    <property type="molecule type" value="Genomic_DNA"/>
</dbReference>
<reference evidence="4" key="1">
    <citation type="submission" date="2018-05" db="EMBL/GenBank/DDBJ databases">
        <authorList>
            <person name="Lanie J.A."/>
            <person name="Ng W.-L."/>
            <person name="Kazmierczak K.M."/>
            <person name="Andrzejewski T.M."/>
            <person name="Davidsen T.M."/>
            <person name="Wayne K.J."/>
            <person name="Tettelin H."/>
            <person name="Glass J.I."/>
            <person name="Rusch D."/>
            <person name="Podicherti R."/>
            <person name="Tsui H.-C.T."/>
            <person name="Winkler M.E."/>
        </authorList>
    </citation>
    <scope>NUCLEOTIDE SEQUENCE</scope>
</reference>
<dbReference type="SUPFAM" id="SSF63446">
    <property type="entry name" value="Type I dockerin domain"/>
    <property type="match status" value="1"/>
</dbReference>